<accession>A0A5A7N3Q5</accession>
<sequence length="301" mass="30613">MSDEPIKPTAHDRITDIAGILVGNSHDAQVQTGTTVILPDHPVMMGVDVRGGAPGTRETDALDPTCLVNSFHGLVLSGGSVFGLAAVDGVVSWLSVRQRGLALGPCFVPVVPGAILYDLANGGDKNWGSLPPYRDLGMAACDAAGLAISEGAVGAGFGARAGGQRGGLGTAAFRCESGFSVGALVAVNAYGPPIDDRRDRIPMPKEGLVGANTTIAAIATDLALDKAGCKRLAMMAQDGLARSLRPIHTPFDGDSVFALSTGAISPPQPYARSLLVAGTMAADALAKAVEKALRAASTAQF</sequence>
<dbReference type="AlphaFoldDB" id="A0A5A7N3Q5"/>
<evidence type="ECO:0000256" key="1">
    <source>
        <dbReference type="ARBA" id="ARBA00007068"/>
    </source>
</evidence>
<gene>
    <name evidence="2" type="ORF">JCM17846_00070</name>
</gene>
<dbReference type="InterPro" id="IPR005321">
    <property type="entry name" value="Peptidase_S58_DmpA"/>
</dbReference>
<dbReference type="Pfam" id="PF03576">
    <property type="entry name" value="Peptidase_S58"/>
    <property type="match status" value="1"/>
</dbReference>
<dbReference type="CDD" id="cd02252">
    <property type="entry name" value="nylC_like"/>
    <property type="match status" value="1"/>
</dbReference>
<protein>
    <submittedName>
        <fullName evidence="2">Peptidase S58</fullName>
    </submittedName>
</protein>
<proteinExistence type="inferred from homology"/>
<reference evidence="2 3" key="1">
    <citation type="submission" date="2019-09" db="EMBL/GenBank/DDBJ databases">
        <title>NBRP : Genome information of microbial organism related human and environment.</title>
        <authorList>
            <person name="Hattori M."/>
            <person name="Oshima K."/>
            <person name="Inaba H."/>
            <person name="Suda W."/>
            <person name="Sakamoto M."/>
            <person name="Iino T."/>
            <person name="Kitahara M."/>
            <person name="Oshida Y."/>
            <person name="Iida T."/>
            <person name="Kudo T."/>
            <person name="Itoh T."/>
            <person name="Ohkuma M."/>
        </authorList>
    </citation>
    <scope>NUCLEOTIDE SEQUENCE [LARGE SCALE GENOMIC DNA]</scope>
    <source>
        <strain evidence="2 3">Q-1</strain>
    </source>
</reference>
<organism evidence="2 3">
    <name type="scientific">Iodidimonas nitroreducens</name>
    <dbReference type="NCBI Taxonomy" id="1236968"/>
    <lineage>
        <taxon>Bacteria</taxon>
        <taxon>Pseudomonadati</taxon>
        <taxon>Pseudomonadota</taxon>
        <taxon>Alphaproteobacteria</taxon>
        <taxon>Iodidimonadales</taxon>
        <taxon>Iodidimonadaceae</taxon>
        <taxon>Iodidimonas</taxon>
    </lineage>
</organism>
<comment type="caution">
    <text evidence="2">The sequence shown here is derived from an EMBL/GenBank/DDBJ whole genome shotgun (WGS) entry which is preliminary data.</text>
</comment>
<dbReference type="RefSeq" id="WP_042088366.1">
    <property type="nucleotide sequence ID" value="NZ_BKCN01000001.1"/>
</dbReference>
<dbReference type="GO" id="GO:0004177">
    <property type="term" value="F:aminopeptidase activity"/>
    <property type="evidence" value="ECO:0007669"/>
    <property type="project" value="TreeGrafter"/>
</dbReference>
<evidence type="ECO:0000313" key="3">
    <source>
        <dbReference type="Proteomes" id="UP000324996"/>
    </source>
</evidence>
<name>A0A5A7N3Q5_9PROT</name>
<dbReference type="Gene3D" id="3.60.70.12">
    <property type="entry name" value="L-amino peptidase D-ALA esterase/amidase"/>
    <property type="match status" value="1"/>
</dbReference>
<evidence type="ECO:0000313" key="2">
    <source>
        <dbReference type="EMBL" id="GER02325.1"/>
    </source>
</evidence>
<keyword evidence="3" id="KW-1185">Reference proteome</keyword>
<dbReference type="EMBL" id="BKCN01000001">
    <property type="protein sequence ID" value="GER02325.1"/>
    <property type="molecule type" value="Genomic_DNA"/>
</dbReference>
<dbReference type="InterPro" id="IPR016117">
    <property type="entry name" value="ArgJ-like_dom_sf"/>
</dbReference>
<comment type="similarity">
    <text evidence="1">Belongs to the peptidase S58 family.</text>
</comment>
<dbReference type="PANTHER" id="PTHR36512:SF3">
    <property type="entry name" value="BLR5678 PROTEIN"/>
    <property type="match status" value="1"/>
</dbReference>
<dbReference type="Proteomes" id="UP000324996">
    <property type="component" value="Unassembled WGS sequence"/>
</dbReference>
<dbReference type="PANTHER" id="PTHR36512">
    <property type="entry name" value="D-AMINOPEPTIDASE"/>
    <property type="match status" value="1"/>
</dbReference>
<dbReference type="SUPFAM" id="SSF56266">
    <property type="entry name" value="DmpA/ArgJ-like"/>
    <property type="match status" value="1"/>
</dbReference>